<proteinExistence type="predicted"/>
<accession>A0A1M6PGX2</accession>
<dbReference type="InterPro" id="IPR023753">
    <property type="entry name" value="FAD/NAD-binding_dom"/>
</dbReference>
<evidence type="ECO:0000256" key="3">
    <source>
        <dbReference type="ARBA" id="ARBA00022827"/>
    </source>
</evidence>
<dbReference type="InterPro" id="IPR051169">
    <property type="entry name" value="NADH-Q_oxidoreductase"/>
</dbReference>
<reference evidence="7" key="1">
    <citation type="submission" date="2016-11" db="EMBL/GenBank/DDBJ databases">
        <authorList>
            <person name="Varghese N."/>
            <person name="Submissions S."/>
        </authorList>
    </citation>
    <scope>NUCLEOTIDE SEQUENCE [LARGE SCALE GENOMIC DNA]</scope>
    <source>
        <strain evidence="7">ALO Sharm</strain>
    </source>
</reference>
<dbReference type="EMBL" id="FRAL01000001">
    <property type="protein sequence ID" value="SHK07140.1"/>
    <property type="molecule type" value="Genomic_DNA"/>
</dbReference>
<feature type="domain" description="FAD/NAD(P)-binding" evidence="5">
    <location>
        <begin position="7"/>
        <end position="287"/>
    </location>
</feature>
<dbReference type="InterPro" id="IPR036188">
    <property type="entry name" value="FAD/NAD-bd_sf"/>
</dbReference>
<gene>
    <name evidence="6" type="ORF">SAMN05192556_101733</name>
</gene>
<dbReference type="PRINTS" id="PR00368">
    <property type="entry name" value="FADPNR"/>
</dbReference>
<evidence type="ECO:0000256" key="1">
    <source>
        <dbReference type="ARBA" id="ARBA00001974"/>
    </source>
</evidence>
<comment type="cofactor">
    <cofactor evidence="1">
        <name>FAD</name>
        <dbReference type="ChEBI" id="CHEBI:57692"/>
    </cofactor>
</comment>
<dbReference type="Proteomes" id="UP000184248">
    <property type="component" value="Unassembled WGS sequence"/>
</dbReference>
<dbReference type="Pfam" id="PF07992">
    <property type="entry name" value="Pyr_redox_2"/>
    <property type="match status" value="1"/>
</dbReference>
<protein>
    <submittedName>
        <fullName evidence="6">NADH dehydrogenase, FAD-containing subunit</fullName>
    </submittedName>
</protein>
<evidence type="ECO:0000259" key="5">
    <source>
        <dbReference type="Pfam" id="PF07992"/>
    </source>
</evidence>
<dbReference type="GO" id="GO:0019646">
    <property type="term" value="P:aerobic electron transport chain"/>
    <property type="evidence" value="ECO:0007669"/>
    <property type="project" value="TreeGrafter"/>
</dbReference>
<evidence type="ECO:0000256" key="4">
    <source>
        <dbReference type="ARBA" id="ARBA00023002"/>
    </source>
</evidence>
<dbReference type="SUPFAM" id="SSF51905">
    <property type="entry name" value="FAD/NAD(P)-binding domain"/>
    <property type="match status" value="2"/>
</dbReference>
<dbReference type="RefSeq" id="WP_064698519.1">
    <property type="nucleotide sequence ID" value="NZ_BDEO01000001.1"/>
</dbReference>
<evidence type="ECO:0000256" key="2">
    <source>
        <dbReference type="ARBA" id="ARBA00022630"/>
    </source>
</evidence>
<keyword evidence="7" id="KW-1185">Reference proteome</keyword>
<dbReference type="PANTHER" id="PTHR42913">
    <property type="entry name" value="APOPTOSIS-INDUCING FACTOR 1"/>
    <property type="match status" value="1"/>
</dbReference>
<dbReference type="OrthoDB" id="9767928at2"/>
<evidence type="ECO:0000313" key="7">
    <source>
        <dbReference type="Proteomes" id="UP000184248"/>
    </source>
</evidence>
<keyword evidence="2" id="KW-0285">Flavoprotein</keyword>
<keyword evidence="3" id="KW-0274">FAD</keyword>
<name>A0A1M6PGX2_9GAMM</name>
<organism evidence="6 7">
    <name type="scientific">Halomonas caseinilytica</name>
    <dbReference type="NCBI Taxonomy" id="438744"/>
    <lineage>
        <taxon>Bacteria</taxon>
        <taxon>Pseudomonadati</taxon>
        <taxon>Pseudomonadota</taxon>
        <taxon>Gammaproteobacteria</taxon>
        <taxon>Oceanospirillales</taxon>
        <taxon>Halomonadaceae</taxon>
        <taxon>Halomonas</taxon>
    </lineage>
</organism>
<dbReference type="GO" id="GO:0003955">
    <property type="term" value="F:NAD(P)H dehydrogenase (quinone) activity"/>
    <property type="evidence" value="ECO:0007669"/>
    <property type="project" value="TreeGrafter"/>
</dbReference>
<dbReference type="AlphaFoldDB" id="A0A1M6PGX2"/>
<sequence>MTRRTLLLIGAGHAHLHLLRHRHRLPVERLVLVDPGGFWYSGLATGMLGGRCSPEADRIDPAALARRQGADACRARLVGLDARLRQAHLDDGRTLDYTLLSLNIGSSVRYPTPLPDGLECWPVKPIPCLLALRLRLARDFSLGKTLRLVVLGGGASGVEVACNLRALARWHGATAEIILLTGHSGLLSQAPPGAVAWLRQRLEALDIQVRPHAQAAPADADHLIIATGLIAPAVIERLGLPARAERGLVVTETLQSPATPEVFAAGDCAALDGYRLPRLGVHGVRQAPVLLANLVASLTGKAPSARYLPRRHALSILDLGDGQGLALRGRLWWGGRLALLAKRHLDTRFLARYR</sequence>
<evidence type="ECO:0000313" key="6">
    <source>
        <dbReference type="EMBL" id="SHK07140.1"/>
    </source>
</evidence>
<dbReference type="PANTHER" id="PTHR42913:SF9">
    <property type="entry name" value="SLR1591 PROTEIN"/>
    <property type="match status" value="1"/>
</dbReference>
<keyword evidence="4" id="KW-0560">Oxidoreductase</keyword>
<dbReference type="Gene3D" id="3.50.50.100">
    <property type="match status" value="1"/>
</dbReference>